<keyword evidence="1" id="KW-0472">Membrane</keyword>
<sequence length="259" mass="29984">MKISILKKDDTISNYLLDQYTEGYIIKKDFFNIILFIKVVVASIYAFGLGYSLFFVGDNFIKIGIKFLFLLIVLYIFIELPYALFKALLLPKVFNKDIIKLELYPFNMSISISSKKPVPKERILISLILPFLVFALIPTIANYTLEFDILLYAIASSSAIISVQDLIFFILLVFDNSIKGSLIMTPSEYIDSNINLNEISLDLNEDNNNVYKDEFCYQLLENIEKNKIKESLNKKQDEKQFKDAEYIKEMIFNIDDGNE</sequence>
<comment type="caution">
    <text evidence="2">The sequence shown here is derived from an EMBL/GenBank/DDBJ whole genome shotgun (WGS) entry which is preliminary data.</text>
</comment>
<proteinExistence type="predicted"/>
<keyword evidence="1" id="KW-1133">Transmembrane helix</keyword>
<feature type="transmembrane region" description="Helical" evidence="1">
    <location>
        <begin position="149"/>
        <end position="174"/>
    </location>
</feature>
<feature type="transmembrane region" description="Helical" evidence="1">
    <location>
        <begin position="123"/>
        <end position="143"/>
    </location>
</feature>
<feature type="transmembrane region" description="Helical" evidence="1">
    <location>
        <begin position="63"/>
        <end position="85"/>
    </location>
</feature>
<keyword evidence="1" id="KW-0812">Transmembrane</keyword>
<dbReference type="AlphaFoldDB" id="A0A644VR21"/>
<feature type="transmembrane region" description="Helical" evidence="1">
    <location>
        <begin position="33"/>
        <end position="57"/>
    </location>
</feature>
<dbReference type="EMBL" id="VSSQ01000405">
    <property type="protein sequence ID" value="MPL93835.1"/>
    <property type="molecule type" value="Genomic_DNA"/>
</dbReference>
<name>A0A644VR21_9ZZZZ</name>
<accession>A0A644VR21</accession>
<evidence type="ECO:0000313" key="2">
    <source>
        <dbReference type="EMBL" id="MPL93835.1"/>
    </source>
</evidence>
<protein>
    <submittedName>
        <fullName evidence="2">Uncharacterized protein</fullName>
    </submittedName>
</protein>
<gene>
    <name evidence="2" type="ORF">SDC9_39982</name>
</gene>
<organism evidence="2">
    <name type="scientific">bioreactor metagenome</name>
    <dbReference type="NCBI Taxonomy" id="1076179"/>
    <lineage>
        <taxon>unclassified sequences</taxon>
        <taxon>metagenomes</taxon>
        <taxon>ecological metagenomes</taxon>
    </lineage>
</organism>
<reference evidence="2" key="1">
    <citation type="submission" date="2019-08" db="EMBL/GenBank/DDBJ databases">
        <authorList>
            <person name="Kucharzyk K."/>
            <person name="Murdoch R.W."/>
            <person name="Higgins S."/>
            <person name="Loffler F."/>
        </authorList>
    </citation>
    <scope>NUCLEOTIDE SEQUENCE</scope>
</reference>
<evidence type="ECO:0000256" key="1">
    <source>
        <dbReference type="SAM" id="Phobius"/>
    </source>
</evidence>